<proteinExistence type="predicted"/>
<protein>
    <recommendedName>
        <fullName evidence="4">Ankyrin repeat domain containing protein</fullName>
    </recommendedName>
</protein>
<dbReference type="EMBL" id="KC977571">
    <property type="protein sequence ID" value="AGO85381.1"/>
    <property type="molecule type" value="Genomic_DNA"/>
</dbReference>
<evidence type="ECO:0000313" key="3">
    <source>
        <dbReference type="Proteomes" id="UP000204584"/>
    </source>
</evidence>
<dbReference type="GeneID" id="16607168"/>
<dbReference type="KEGG" id="vg:16607168"/>
<dbReference type="PANTHER" id="PTHR46586">
    <property type="entry name" value="ANKYRIN REPEAT-CONTAINING PROTEIN"/>
    <property type="match status" value="1"/>
</dbReference>
<dbReference type="PANTHER" id="PTHR46586:SF3">
    <property type="entry name" value="ANKYRIN REPEAT-CONTAINING PROTEIN"/>
    <property type="match status" value="1"/>
</dbReference>
<name>S4W0R4_9VIRU</name>
<dbReference type="RefSeq" id="YP_008438457.1">
    <property type="nucleotide sequence ID" value="NC_022098.1"/>
</dbReference>
<feature type="region of interest" description="Disordered" evidence="1">
    <location>
        <begin position="1"/>
        <end position="22"/>
    </location>
</feature>
<gene>
    <name evidence="2" type="ORF">psal_cds_1133</name>
</gene>
<sequence length="491" mass="52880">MATPLSTTTTTTSLALDGANTGPPWHQLPPELWREILLHCTSGYDLGACLCAARCFSVLTPGDLAVRRYADATVEGMCAAGDLVGLEYAAARRPATDPPIDWAACIFEAGIRDHAHVVAWAIDYAEIPRMPSFWEDARAMTLETRDPLLCSMVSLVPVINRNPLTAPYTTKALGRFKKMWRQAPRDAKTATAQRCAQLGQGCARLCDWVRESEEPAPNLERAESLVRLDVDERECRKRGDVDGAMRLARRLAEGVNPYVVGDLVRAGRLDAAASLVSNRAAHAGLPHYAVGEAIANVACASAKAGRVDLLDLLGCFDAGTPATLDIVTGGRQADVWAAVVEAAASTGHIDILERMWSTPDAPAVVVRDSNAVAAAVVAAHVECVRWLCEHGFRAASAKMWSPLWAKRVSALSLALLARRIDMAHIILAGSDADAAAHRAYVEAVAAGDLRVARWIRCARPSAPDPRPPPVVRPDPLLGLVFVPLRRDDNMH</sequence>
<evidence type="ECO:0000313" key="2">
    <source>
        <dbReference type="EMBL" id="AGO85381.1"/>
    </source>
</evidence>
<dbReference type="InterPro" id="IPR052050">
    <property type="entry name" value="SecEffector_AnkRepeat"/>
</dbReference>
<feature type="compositionally biased region" description="Low complexity" evidence="1">
    <location>
        <begin position="1"/>
        <end position="16"/>
    </location>
</feature>
<evidence type="ECO:0000256" key="1">
    <source>
        <dbReference type="SAM" id="MobiDB-lite"/>
    </source>
</evidence>
<keyword evidence="3" id="KW-1185">Reference proteome</keyword>
<dbReference type="Proteomes" id="UP000204584">
    <property type="component" value="Segment"/>
</dbReference>
<organism evidence="2 3">
    <name type="scientific">Pandoravirus salinus</name>
    <dbReference type="NCBI Taxonomy" id="1349410"/>
    <lineage>
        <taxon>Viruses</taxon>
        <taxon>Pandoravirus</taxon>
    </lineage>
</organism>
<reference evidence="2 3" key="1">
    <citation type="journal article" date="2013" name="Science">
        <title>Pandoraviruses: amoeba viruses with genomes up to 2.5 Mb reaching that of parasitic eukaryotes.</title>
        <authorList>
            <person name="Philippe N."/>
            <person name="Legendre M."/>
            <person name="Doutre G."/>
            <person name="Coute Y."/>
            <person name="Poirot O."/>
            <person name="Lescot M."/>
            <person name="Arslan D."/>
            <person name="Seltzer V."/>
            <person name="Bertaux L."/>
            <person name="Bruley C."/>
            <person name="Garin J."/>
            <person name="Claverie J.M."/>
            <person name="Abergel C."/>
        </authorList>
    </citation>
    <scope>NUCLEOTIDE SEQUENCE [LARGE SCALE GENOMIC DNA]</scope>
</reference>
<evidence type="ECO:0008006" key="4">
    <source>
        <dbReference type="Google" id="ProtNLM"/>
    </source>
</evidence>
<accession>S4W0R4</accession>